<keyword evidence="3" id="KW-1185">Reference proteome</keyword>
<accession>A0A6J8BFS3</accession>
<gene>
    <name evidence="2" type="ORF">MCOR_18599</name>
</gene>
<sequence length="319" mass="35226">MGNLMSEIQKLSCAVKNSARPGFIGPSPRSPEGCCFHCSEVGHLKREWPKFLRASSPKPGGKKVTFEDTKGKLDLENQITGTEEGDPINDTSTVMSCSKLETPLTRLELSETMQSCEDESEKLGDKSLGPHQSLIGVIDQSETPVHEQEGDTAVFRAEVVENQAEGAGRLSERGGAPDHWVSTMSGLEWEAHFSRFELLKEDDCSKLKVGEGGLFLMPAGTQDMLREVETWEERVERAEAEAQMNGEQSQQWDPGVAFLEHCESPHNQQLLTVHSLLENNGVCGILGNSQREGKGVIQKEDMEGILPTQAAQFDYDFQF</sequence>
<name>A0A6J8BFS3_MYTCO</name>
<evidence type="ECO:0008006" key="4">
    <source>
        <dbReference type="Google" id="ProtNLM"/>
    </source>
</evidence>
<keyword evidence="1" id="KW-0175">Coiled coil</keyword>
<protein>
    <recommendedName>
        <fullName evidence="4">CCHC-type domain-containing protein</fullName>
    </recommendedName>
</protein>
<evidence type="ECO:0000313" key="2">
    <source>
        <dbReference type="EMBL" id="CAC5382805.1"/>
    </source>
</evidence>
<evidence type="ECO:0000256" key="1">
    <source>
        <dbReference type="SAM" id="Coils"/>
    </source>
</evidence>
<dbReference type="SUPFAM" id="SSF57756">
    <property type="entry name" value="Retrovirus zinc finger-like domains"/>
    <property type="match status" value="1"/>
</dbReference>
<reference evidence="2 3" key="1">
    <citation type="submission" date="2020-06" db="EMBL/GenBank/DDBJ databases">
        <authorList>
            <person name="Li R."/>
            <person name="Bekaert M."/>
        </authorList>
    </citation>
    <scope>NUCLEOTIDE SEQUENCE [LARGE SCALE GENOMIC DNA]</scope>
    <source>
        <strain evidence="3">wild</strain>
    </source>
</reference>
<feature type="coiled-coil region" evidence="1">
    <location>
        <begin position="221"/>
        <end position="248"/>
    </location>
</feature>
<dbReference type="GO" id="GO:0008270">
    <property type="term" value="F:zinc ion binding"/>
    <property type="evidence" value="ECO:0007669"/>
    <property type="project" value="InterPro"/>
</dbReference>
<dbReference type="InterPro" id="IPR036875">
    <property type="entry name" value="Znf_CCHC_sf"/>
</dbReference>
<dbReference type="GO" id="GO:0003676">
    <property type="term" value="F:nucleic acid binding"/>
    <property type="evidence" value="ECO:0007669"/>
    <property type="project" value="InterPro"/>
</dbReference>
<proteinExistence type="predicted"/>
<organism evidence="2 3">
    <name type="scientific">Mytilus coruscus</name>
    <name type="common">Sea mussel</name>
    <dbReference type="NCBI Taxonomy" id="42192"/>
    <lineage>
        <taxon>Eukaryota</taxon>
        <taxon>Metazoa</taxon>
        <taxon>Spiralia</taxon>
        <taxon>Lophotrochozoa</taxon>
        <taxon>Mollusca</taxon>
        <taxon>Bivalvia</taxon>
        <taxon>Autobranchia</taxon>
        <taxon>Pteriomorphia</taxon>
        <taxon>Mytilida</taxon>
        <taxon>Mytiloidea</taxon>
        <taxon>Mytilidae</taxon>
        <taxon>Mytilinae</taxon>
        <taxon>Mytilus</taxon>
    </lineage>
</organism>
<evidence type="ECO:0000313" key="3">
    <source>
        <dbReference type="Proteomes" id="UP000507470"/>
    </source>
</evidence>
<dbReference type="AlphaFoldDB" id="A0A6J8BFS3"/>
<dbReference type="Proteomes" id="UP000507470">
    <property type="component" value="Unassembled WGS sequence"/>
</dbReference>
<dbReference type="EMBL" id="CACVKT020003265">
    <property type="protein sequence ID" value="CAC5382805.1"/>
    <property type="molecule type" value="Genomic_DNA"/>
</dbReference>